<dbReference type="Pfam" id="PF13952">
    <property type="entry name" value="DUF4216"/>
    <property type="match status" value="1"/>
</dbReference>
<evidence type="ECO:0000256" key="1">
    <source>
        <dbReference type="SAM" id="MobiDB-lite"/>
    </source>
</evidence>
<evidence type="ECO:0000313" key="3">
    <source>
        <dbReference type="EMBL" id="KAJ8764504.1"/>
    </source>
</evidence>
<sequence length="137" mass="15831">MRVNDVLKSINITKFWFKDDPFILANQAKQVFLVEDLLLGPNWRIVQECEVRRAYDIPLHGNEEDANDDEESSEAPVEVQECTLEFLDRNDIAIDVINNVVLNSEQRLNDDLDDLETSSSENECDIVFEESTDDDHE</sequence>
<evidence type="ECO:0000259" key="2">
    <source>
        <dbReference type="Pfam" id="PF13952"/>
    </source>
</evidence>
<dbReference type="EMBL" id="JAIWQS010000005">
    <property type="protein sequence ID" value="KAJ8764504.1"/>
    <property type="molecule type" value="Genomic_DNA"/>
</dbReference>
<comment type="caution">
    <text evidence="3">The sequence shown here is derived from an EMBL/GenBank/DDBJ whole genome shotgun (WGS) entry which is preliminary data.</text>
</comment>
<reference evidence="3 4" key="1">
    <citation type="submission" date="2021-09" db="EMBL/GenBank/DDBJ databases">
        <title>Genomic insights and catalytic innovation underlie evolution of tropane alkaloids biosynthesis.</title>
        <authorList>
            <person name="Wang Y.-J."/>
            <person name="Tian T."/>
            <person name="Huang J.-P."/>
            <person name="Huang S.-X."/>
        </authorList>
    </citation>
    <scope>NUCLEOTIDE SEQUENCE [LARGE SCALE GENOMIC DNA]</scope>
    <source>
        <strain evidence="3">KIB-2018</strain>
        <tissue evidence="3">Leaf</tissue>
    </source>
</reference>
<gene>
    <name evidence="3" type="ORF">K2173_006244</name>
</gene>
<evidence type="ECO:0000313" key="4">
    <source>
        <dbReference type="Proteomes" id="UP001159364"/>
    </source>
</evidence>
<dbReference type="InterPro" id="IPR025312">
    <property type="entry name" value="DUF4216"/>
</dbReference>
<feature type="domain" description="DUF4216" evidence="2">
    <location>
        <begin position="7"/>
        <end position="46"/>
    </location>
</feature>
<dbReference type="Proteomes" id="UP001159364">
    <property type="component" value="Linkage Group LG05"/>
</dbReference>
<accession>A0AAV8TET0</accession>
<name>A0AAV8TET0_9ROSI</name>
<protein>
    <recommendedName>
        <fullName evidence="2">DUF4216 domain-containing protein</fullName>
    </recommendedName>
</protein>
<keyword evidence="4" id="KW-1185">Reference proteome</keyword>
<organism evidence="3 4">
    <name type="scientific">Erythroxylum novogranatense</name>
    <dbReference type="NCBI Taxonomy" id="1862640"/>
    <lineage>
        <taxon>Eukaryota</taxon>
        <taxon>Viridiplantae</taxon>
        <taxon>Streptophyta</taxon>
        <taxon>Embryophyta</taxon>
        <taxon>Tracheophyta</taxon>
        <taxon>Spermatophyta</taxon>
        <taxon>Magnoliopsida</taxon>
        <taxon>eudicotyledons</taxon>
        <taxon>Gunneridae</taxon>
        <taxon>Pentapetalae</taxon>
        <taxon>rosids</taxon>
        <taxon>fabids</taxon>
        <taxon>Malpighiales</taxon>
        <taxon>Erythroxylaceae</taxon>
        <taxon>Erythroxylum</taxon>
    </lineage>
</organism>
<proteinExistence type="predicted"/>
<feature type="region of interest" description="Disordered" evidence="1">
    <location>
        <begin position="112"/>
        <end position="137"/>
    </location>
</feature>
<dbReference type="AlphaFoldDB" id="A0AAV8TET0"/>